<dbReference type="EMBL" id="JACHID010000009">
    <property type="protein sequence ID" value="MBB5022311.1"/>
    <property type="molecule type" value="Genomic_DNA"/>
</dbReference>
<evidence type="ECO:0000259" key="5">
    <source>
        <dbReference type="Pfam" id="PF21982"/>
    </source>
</evidence>
<dbReference type="GO" id="GO:0006282">
    <property type="term" value="P:regulation of DNA repair"/>
    <property type="evidence" value="ECO:0007669"/>
    <property type="project" value="InterPro"/>
</dbReference>
<dbReference type="GO" id="GO:0005737">
    <property type="term" value="C:cytoplasm"/>
    <property type="evidence" value="ECO:0007669"/>
    <property type="project" value="UniProtKB-SubCell"/>
</dbReference>
<evidence type="ECO:0000256" key="3">
    <source>
        <dbReference type="ARBA" id="ARBA00018111"/>
    </source>
</evidence>
<proteinExistence type="inferred from homology"/>
<dbReference type="Gene3D" id="1.10.10.10">
    <property type="entry name" value="Winged helix-like DNA-binding domain superfamily/Winged helix DNA-binding domain"/>
    <property type="match status" value="1"/>
</dbReference>
<evidence type="ECO:0000313" key="6">
    <source>
        <dbReference type="EMBL" id="MBB5022311.1"/>
    </source>
</evidence>
<dbReference type="InterPro" id="IPR036388">
    <property type="entry name" value="WH-like_DNA-bd_sf"/>
</dbReference>
<evidence type="ECO:0000256" key="2">
    <source>
        <dbReference type="ARBA" id="ARBA00009695"/>
    </source>
</evidence>
<sequence>MKEKTPERGFSYVCRLLGRRAYHRAELEQKLVQKGYCPEVAQQVLARTEELRLLDDDAYFEGFVWQQLGKLHGGRYMEHFLASRGIPLPAYWDSLLQEQFGYRCEELARRLWRRFGSKVRDEDESWQRQKLEGLLQQRGFRWQEVEQLRAIIEEQGHEWQ</sequence>
<name>A0A7W7Y574_9BACT</name>
<protein>
    <recommendedName>
        <fullName evidence="3">Regulatory protein RecX</fullName>
    </recommendedName>
</protein>
<evidence type="ECO:0000256" key="4">
    <source>
        <dbReference type="ARBA" id="ARBA00022490"/>
    </source>
</evidence>
<dbReference type="PANTHER" id="PTHR33602:SF1">
    <property type="entry name" value="REGULATORY PROTEIN RECX FAMILY PROTEIN"/>
    <property type="match status" value="1"/>
</dbReference>
<reference evidence="6 7" key="1">
    <citation type="submission" date="2020-08" db="EMBL/GenBank/DDBJ databases">
        <title>Genomic Encyclopedia of Type Strains, Phase IV (KMG-IV): sequencing the most valuable type-strain genomes for metagenomic binning, comparative biology and taxonomic classification.</title>
        <authorList>
            <person name="Goeker M."/>
        </authorList>
    </citation>
    <scope>NUCLEOTIDE SEQUENCE [LARGE SCALE GENOMIC DNA]</scope>
    <source>
        <strain evidence="6 7">DSM 22071</strain>
    </source>
</reference>
<dbReference type="RefSeq" id="WP_183732590.1">
    <property type="nucleotide sequence ID" value="NZ_JACHID010000009.1"/>
</dbReference>
<gene>
    <name evidence="6" type="ORF">HNR37_001643</name>
</gene>
<comment type="similarity">
    <text evidence="2">Belongs to the RecX family.</text>
</comment>
<accession>A0A7W7Y574</accession>
<comment type="subcellular location">
    <subcellularLocation>
        <location evidence="1">Cytoplasm</location>
    </subcellularLocation>
</comment>
<evidence type="ECO:0000256" key="1">
    <source>
        <dbReference type="ARBA" id="ARBA00004496"/>
    </source>
</evidence>
<evidence type="ECO:0000313" key="7">
    <source>
        <dbReference type="Proteomes" id="UP000528322"/>
    </source>
</evidence>
<dbReference type="InterPro" id="IPR053926">
    <property type="entry name" value="RecX_HTH_1st"/>
</dbReference>
<keyword evidence="4" id="KW-0963">Cytoplasm</keyword>
<dbReference type="Proteomes" id="UP000528322">
    <property type="component" value="Unassembled WGS sequence"/>
</dbReference>
<keyword evidence="7" id="KW-1185">Reference proteome</keyword>
<dbReference type="Pfam" id="PF21982">
    <property type="entry name" value="RecX_HTH1"/>
    <property type="match status" value="1"/>
</dbReference>
<feature type="domain" description="RecX first three-helical" evidence="5">
    <location>
        <begin position="11"/>
        <end position="47"/>
    </location>
</feature>
<organism evidence="6 7">
    <name type="scientific">Desulfurispira natronophila</name>
    <dbReference type="NCBI Taxonomy" id="682562"/>
    <lineage>
        <taxon>Bacteria</taxon>
        <taxon>Pseudomonadati</taxon>
        <taxon>Chrysiogenota</taxon>
        <taxon>Chrysiogenia</taxon>
        <taxon>Chrysiogenales</taxon>
        <taxon>Chrysiogenaceae</taxon>
        <taxon>Desulfurispira</taxon>
    </lineage>
</organism>
<comment type="caution">
    <text evidence="6">The sequence shown here is derived from an EMBL/GenBank/DDBJ whole genome shotgun (WGS) entry which is preliminary data.</text>
</comment>
<dbReference type="AlphaFoldDB" id="A0A7W7Y574"/>
<dbReference type="PANTHER" id="PTHR33602">
    <property type="entry name" value="REGULATORY PROTEIN RECX FAMILY PROTEIN"/>
    <property type="match status" value="1"/>
</dbReference>
<dbReference type="InterPro" id="IPR003783">
    <property type="entry name" value="Regulatory_RecX"/>
</dbReference>